<feature type="transmembrane region" description="Helical" evidence="1">
    <location>
        <begin position="145"/>
        <end position="162"/>
    </location>
</feature>
<dbReference type="RefSeq" id="WP_119873516.1">
    <property type="nucleotide sequence ID" value="NZ_QZDH01000018.1"/>
</dbReference>
<feature type="transmembrane region" description="Helical" evidence="1">
    <location>
        <begin position="276"/>
        <end position="295"/>
    </location>
</feature>
<proteinExistence type="predicted"/>
<feature type="transmembrane region" description="Helical" evidence="1">
    <location>
        <begin position="174"/>
        <end position="203"/>
    </location>
</feature>
<comment type="caution">
    <text evidence="2">The sequence shown here is derived from an EMBL/GenBank/DDBJ whole genome shotgun (WGS) entry which is preliminary data.</text>
</comment>
<keyword evidence="1" id="KW-0812">Transmembrane</keyword>
<feature type="transmembrane region" description="Helical" evidence="1">
    <location>
        <begin position="381"/>
        <end position="400"/>
    </location>
</feature>
<reference evidence="2 3" key="1">
    <citation type="submission" date="2018-09" db="EMBL/GenBank/DDBJ databases">
        <title>Phylogenetic diversity of Pectobacterium and Dickeya strains causing blackleg disease of potato in Morocco.</title>
        <authorList>
            <person name="Oulghazi S."/>
            <person name="Moumni M."/>
            <person name="Faure D."/>
        </authorList>
    </citation>
    <scope>NUCLEOTIDE SEQUENCE [LARGE SCALE GENOMIC DNA]</scope>
    <source>
        <strain evidence="2 3">S1.15.11.2D</strain>
    </source>
</reference>
<feature type="transmembrane region" description="Helical" evidence="1">
    <location>
        <begin position="315"/>
        <end position="345"/>
    </location>
</feature>
<evidence type="ECO:0000313" key="3">
    <source>
        <dbReference type="Proteomes" id="UP000283655"/>
    </source>
</evidence>
<keyword evidence="1" id="KW-0472">Membrane</keyword>
<accession>A0A419AX25</accession>
<gene>
    <name evidence="2" type="ORF">D5071_09130</name>
</gene>
<feature type="transmembrane region" description="Helical" evidence="1">
    <location>
        <begin position="72"/>
        <end position="92"/>
    </location>
</feature>
<feature type="transmembrane region" description="Helical" evidence="1">
    <location>
        <begin position="249"/>
        <end position="269"/>
    </location>
</feature>
<protein>
    <submittedName>
        <fullName evidence="2">Oligosaccharide repeat unit polymerase</fullName>
    </submittedName>
</protein>
<feature type="transmembrane region" description="Helical" evidence="1">
    <location>
        <begin position="357"/>
        <end position="375"/>
    </location>
</feature>
<dbReference type="AlphaFoldDB" id="A0A419AX25"/>
<dbReference type="Proteomes" id="UP000283655">
    <property type="component" value="Unassembled WGS sequence"/>
</dbReference>
<name>A0A419AX25_PECCA</name>
<evidence type="ECO:0000313" key="2">
    <source>
        <dbReference type="EMBL" id="RJL51963.1"/>
    </source>
</evidence>
<feature type="transmembrane region" description="Helical" evidence="1">
    <location>
        <begin position="27"/>
        <end position="51"/>
    </location>
</feature>
<keyword evidence="1" id="KW-1133">Transmembrane helix</keyword>
<dbReference type="EMBL" id="QZDH01000018">
    <property type="protein sequence ID" value="RJL51963.1"/>
    <property type="molecule type" value="Genomic_DNA"/>
</dbReference>
<organism evidence="2 3">
    <name type="scientific">Pectobacterium carotovorum</name>
    <name type="common">Erwinia carotovora</name>
    <dbReference type="NCBI Taxonomy" id="554"/>
    <lineage>
        <taxon>Bacteria</taxon>
        <taxon>Pseudomonadati</taxon>
        <taxon>Pseudomonadota</taxon>
        <taxon>Gammaproteobacteria</taxon>
        <taxon>Enterobacterales</taxon>
        <taxon>Pectobacteriaceae</taxon>
        <taxon>Pectobacterium</taxon>
    </lineage>
</organism>
<feature type="transmembrane region" description="Helical" evidence="1">
    <location>
        <begin position="224"/>
        <end position="243"/>
    </location>
</feature>
<sequence>MIITFICLLLLFILAYRFYFGFPLDFYYFICFGVMYYILSPYLVYFFGSFLSYPGISSWRNYLFSVSEKYEIVCMIFFGFTVLVFFLNKLFLKFRVVKIRMPTISSLSLVISLFFIMALCFYLWYLAYEAKLLFSGYTSEYSTKIMGNMATANLILNFLALYSNFIYKDRVKKLYTILIVMNSLFLLSMGGRMYVVTVIIPWIMVYVNSLQDIKVAVKKLKTSLILISLTLLFCAVGIFRLGISDFSFLMYMFFVEPIFTSYSSITYLLYNSEIPLLSNGVLFINSFFGVVPSFLMENKEELYLLPEHLGFYYEAPFGATSVIVYLFTSFGMIGSFIFIGFLTFFYSMLSKMASVCVFFKTFYLCALSIVPFIFFRESFYISTRIIVFPLFILPICILIFDRCLFILSRK</sequence>
<feature type="transmembrane region" description="Helical" evidence="1">
    <location>
        <begin position="104"/>
        <end position="125"/>
    </location>
</feature>
<evidence type="ECO:0000256" key="1">
    <source>
        <dbReference type="SAM" id="Phobius"/>
    </source>
</evidence>
<dbReference type="NCBIfam" id="TIGR04370">
    <property type="entry name" value="glyco_rpt_poly"/>
    <property type="match status" value="1"/>
</dbReference>